<organism evidence="3 4">
    <name type="scientific">Diversispora epigaea</name>
    <dbReference type="NCBI Taxonomy" id="1348612"/>
    <lineage>
        <taxon>Eukaryota</taxon>
        <taxon>Fungi</taxon>
        <taxon>Fungi incertae sedis</taxon>
        <taxon>Mucoromycota</taxon>
        <taxon>Glomeromycotina</taxon>
        <taxon>Glomeromycetes</taxon>
        <taxon>Diversisporales</taxon>
        <taxon>Diversisporaceae</taxon>
        <taxon>Diversispora</taxon>
    </lineage>
</organism>
<sequence length="544" mass="62903">MTKKFYDRLSNDLTQLLENPIDYNVTIEVGEAPISQIFEVHSYILQSRSTYFKKKFNESPFNENHVKELKMPNISTKVFNVIIKYIYGGTISLEKLENSIIFDILIASHELDLDELIEYLQTHLSTNNALWLRLNFAHVYQTSFQKNFEIIQKFCNNIIAKHPDTILESENFNSLPEDVLISIIRLDDLQLEEDKIWDYQLFEPKLWLDINAKFLAPKNPISSTILPPRNILNVTLPTRTTPISSNIITDEYALEISSWIDRKETPYTENNPYELLVRGSKDGFDILTFYEICDNVSNTVIVVKVEDTGIFGGYIPLEILNNVGEWYSSQDSFANFNSLPEDVLISIIRLDDLQLEEDKIWDYQLFEPKLWLDINAKFLAPKNPISSTILPPRNILNVTLPTRTTPISSNIITDEYALEISSWIDRKETPYTENNPYELLVRGSKDGFDILTFYEICDNVSNTVIVVKVEDTGIFGGYIPLEILNNVGECDSCLNCHVNIIYCQIEKTVKRSSCSTSHYEKQIRSYKEKFSVEEFEVFKISPKK</sequence>
<evidence type="ECO:0000313" key="4">
    <source>
        <dbReference type="Proteomes" id="UP000266861"/>
    </source>
</evidence>
<dbReference type="PANTHER" id="PTHR46306:SF1">
    <property type="entry name" value="BTB_POZ DOMAIN-CONTAINING PROTEIN 9"/>
    <property type="match status" value="1"/>
</dbReference>
<dbReference type="Pfam" id="PF07707">
    <property type="entry name" value="BACK"/>
    <property type="match status" value="1"/>
</dbReference>
<dbReference type="InterPro" id="IPR006571">
    <property type="entry name" value="TLDc_dom"/>
</dbReference>
<dbReference type="InterPro" id="IPR052407">
    <property type="entry name" value="BTB_POZ_domain_cont_9"/>
</dbReference>
<dbReference type="SUPFAM" id="SSF54695">
    <property type="entry name" value="POZ domain"/>
    <property type="match status" value="1"/>
</dbReference>
<evidence type="ECO:0000313" key="3">
    <source>
        <dbReference type="EMBL" id="RHZ87328.1"/>
    </source>
</evidence>
<dbReference type="Proteomes" id="UP000266861">
    <property type="component" value="Unassembled WGS sequence"/>
</dbReference>
<dbReference type="AlphaFoldDB" id="A0A397JKK8"/>
<evidence type="ECO:0000259" key="1">
    <source>
        <dbReference type="PROSITE" id="PS50097"/>
    </source>
</evidence>
<keyword evidence="4" id="KW-1185">Reference proteome</keyword>
<dbReference type="Gene3D" id="3.30.710.10">
    <property type="entry name" value="Potassium Channel Kv1.1, Chain A"/>
    <property type="match status" value="1"/>
</dbReference>
<dbReference type="Pfam" id="PF07534">
    <property type="entry name" value="TLD"/>
    <property type="match status" value="2"/>
</dbReference>
<evidence type="ECO:0000259" key="2">
    <source>
        <dbReference type="PROSITE" id="PS51886"/>
    </source>
</evidence>
<dbReference type="InterPro" id="IPR011705">
    <property type="entry name" value="BACK"/>
</dbReference>
<dbReference type="PANTHER" id="PTHR46306">
    <property type="entry name" value="BTB/POZ DOMAIN-CONTAINING PROTEIN 9"/>
    <property type="match status" value="1"/>
</dbReference>
<gene>
    <name evidence="3" type="ORF">Glove_37g112</name>
</gene>
<feature type="domain" description="TLDc" evidence="2">
    <location>
        <begin position="246"/>
        <end position="541"/>
    </location>
</feature>
<dbReference type="InterPro" id="IPR011333">
    <property type="entry name" value="SKP1/BTB/POZ_sf"/>
</dbReference>
<comment type="caution">
    <text evidence="3">The sequence shown here is derived from an EMBL/GenBank/DDBJ whole genome shotgun (WGS) entry which is preliminary data.</text>
</comment>
<dbReference type="EMBL" id="PQFF01000035">
    <property type="protein sequence ID" value="RHZ87328.1"/>
    <property type="molecule type" value="Genomic_DNA"/>
</dbReference>
<dbReference type="PROSITE" id="PS51886">
    <property type="entry name" value="TLDC"/>
    <property type="match status" value="1"/>
</dbReference>
<dbReference type="PROSITE" id="PS50097">
    <property type="entry name" value="BTB"/>
    <property type="match status" value="1"/>
</dbReference>
<dbReference type="Pfam" id="PF00651">
    <property type="entry name" value="BTB"/>
    <property type="match status" value="1"/>
</dbReference>
<name>A0A397JKK8_9GLOM</name>
<dbReference type="InterPro" id="IPR000210">
    <property type="entry name" value="BTB/POZ_dom"/>
</dbReference>
<dbReference type="GO" id="GO:0005737">
    <property type="term" value="C:cytoplasm"/>
    <property type="evidence" value="ECO:0007669"/>
    <property type="project" value="TreeGrafter"/>
</dbReference>
<dbReference type="CDD" id="cd18186">
    <property type="entry name" value="BTB_POZ_ZBTB_KLHL-like"/>
    <property type="match status" value="1"/>
</dbReference>
<proteinExistence type="predicted"/>
<evidence type="ECO:0008006" key="5">
    <source>
        <dbReference type="Google" id="ProtNLM"/>
    </source>
</evidence>
<feature type="domain" description="BTB" evidence="1">
    <location>
        <begin position="23"/>
        <end position="95"/>
    </location>
</feature>
<reference evidence="3 4" key="1">
    <citation type="submission" date="2018-08" db="EMBL/GenBank/DDBJ databases">
        <title>Genome and evolution of the arbuscular mycorrhizal fungus Diversispora epigaea (formerly Glomus versiforme) and its bacterial endosymbionts.</title>
        <authorList>
            <person name="Sun X."/>
            <person name="Fei Z."/>
            <person name="Harrison M."/>
        </authorList>
    </citation>
    <scope>NUCLEOTIDE SEQUENCE [LARGE SCALE GENOMIC DNA]</scope>
    <source>
        <strain evidence="3 4">IT104</strain>
    </source>
</reference>
<dbReference type="SMART" id="SM00225">
    <property type="entry name" value="BTB"/>
    <property type="match status" value="1"/>
</dbReference>
<protein>
    <recommendedName>
        <fullName evidence="5">BTB domain-containing protein</fullName>
    </recommendedName>
</protein>
<accession>A0A397JKK8</accession>